<evidence type="ECO:0000256" key="1">
    <source>
        <dbReference type="SAM" id="Phobius"/>
    </source>
</evidence>
<feature type="transmembrane region" description="Helical" evidence="1">
    <location>
        <begin position="126"/>
        <end position="152"/>
    </location>
</feature>
<keyword evidence="1" id="KW-1133">Transmembrane helix</keyword>
<reference evidence="3 4" key="1">
    <citation type="journal article" date="2020" name="Cell Host Microbe">
        <title>Functional and Genomic Variation between Human-Derived Isolates of Lachnospiraceae Reveals Inter- and Intra-Species Diversity.</title>
        <authorList>
            <person name="Sorbara M.T."/>
            <person name="Littmann E.R."/>
            <person name="Fontana E."/>
            <person name="Moody T.U."/>
            <person name="Kohout C.E."/>
            <person name="Gjonbalaj M."/>
            <person name="Eaton V."/>
            <person name="Seok R."/>
            <person name="Leiner I.M."/>
            <person name="Pamer E.G."/>
        </authorList>
    </citation>
    <scope>NUCLEOTIDE SEQUENCE [LARGE SCALE GENOMIC DNA]</scope>
    <source>
        <strain evidence="3 4">MSK.1.17</strain>
    </source>
</reference>
<keyword evidence="4" id="KW-1185">Reference proteome</keyword>
<dbReference type="Proteomes" id="UP001299608">
    <property type="component" value="Unassembled WGS sequence"/>
</dbReference>
<feature type="transmembrane region" description="Helical" evidence="1">
    <location>
        <begin position="462"/>
        <end position="485"/>
    </location>
</feature>
<keyword evidence="1" id="KW-0472">Membrane</keyword>
<feature type="transmembrane region" description="Helical" evidence="1">
    <location>
        <begin position="211"/>
        <end position="233"/>
    </location>
</feature>
<evidence type="ECO:0000313" key="4">
    <source>
        <dbReference type="Proteomes" id="UP000669239"/>
    </source>
</evidence>
<name>A0AAW5BUF6_9FIRM</name>
<gene>
    <name evidence="3" type="ORF">G5B36_15905</name>
    <name evidence="2" type="ORF">L0N08_19700</name>
</gene>
<comment type="caution">
    <text evidence="2">The sequence shown here is derived from an EMBL/GenBank/DDBJ whole genome shotgun (WGS) entry which is preliminary data.</text>
</comment>
<feature type="transmembrane region" description="Helical" evidence="1">
    <location>
        <begin position="7"/>
        <end position="26"/>
    </location>
</feature>
<evidence type="ECO:0000313" key="3">
    <source>
        <dbReference type="EMBL" id="NSJ50176.1"/>
    </source>
</evidence>
<evidence type="ECO:0000313" key="2">
    <source>
        <dbReference type="EMBL" id="MCG4747658.1"/>
    </source>
</evidence>
<feature type="transmembrane region" description="Helical" evidence="1">
    <location>
        <begin position="399"/>
        <end position="416"/>
    </location>
</feature>
<dbReference type="EMBL" id="JAAITT010000022">
    <property type="protein sequence ID" value="NSJ50176.1"/>
    <property type="molecule type" value="Genomic_DNA"/>
</dbReference>
<accession>A0AAW5BUF6</accession>
<dbReference type="Proteomes" id="UP000669239">
    <property type="component" value="Unassembled WGS sequence"/>
</dbReference>
<evidence type="ECO:0000313" key="5">
    <source>
        <dbReference type="Proteomes" id="UP001299608"/>
    </source>
</evidence>
<sequence>MKKGYSPMMYVHIIITLFLMFGFGFLPPFATLTPMGMRLLGTFLGVIYGYSTCEIIWPSLFAFIAYGLSGFPGSMNAGISATMGSSTVFQIITQYFTAGAIVIYGFGKWFIRWSLSQKAFKGKPLFYTWCFMFIFMWSAIVLSQIAMALLLYAIWTDIADSCGYDKDSTFRYYGFGGILLSMVMGGGMIPYKSWMLGLATTWADVTGETVNLGFMFLLTGLVGTIVMTAYVILGAKLFKVDFSIMKGFDVEKMGEDSKHLRPRAKRIIIVYVIIMLLSIFAGTFTKNPVSVFVNNTLTVGGLYCLCSAILMVLPSGEGDQKAAIVFNDIKHSDAAVSWPVIMMCAITIPLATAMTNEATGILPWLTGIFEPLFAGRGPLFILIFTIIVMMILTNIGSNIAFGGAMIPVVSPFVMAAGMNPVIAGAALIWIANIGIVLPGASAPASIFHGRSEIPDAGMRTKVVCFGALLILITTTVVFSIAQLIAG</sequence>
<organism evidence="2 5">
    <name type="scientific">Enterocloster aldenensis</name>
    <dbReference type="NCBI Taxonomy" id="358742"/>
    <lineage>
        <taxon>Bacteria</taxon>
        <taxon>Bacillati</taxon>
        <taxon>Bacillota</taxon>
        <taxon>Clostridia</taxon>
        <taxon>Lachnospirales</taxon>
        <taxon>Lachnospiraceae</taxon>
        <taxon>Enterocloster</taxon>
    </lineage>
</organism>
<dbReference type="AlphaFoldDB" id="A0AAW5BUF6"/>
<reference evidence="3" key="2">
    <citation type="submission" date="2020-02" db="EMBL/GenBank/DDBJ databases">
        <authorList>
            <person name="Littmann E."/>
            <person name="Sorbara M."/>
        </authorList>
    </citation>
    <scope>NUCLEOTIDE SEQUENCE</scope>
    <source>
        <strain evidence="3">MSK.1.17</strain>
    </source>
</reference>
<feature type="transmembrane region" description="Helical" evidence="1">
    <location>
        <begin position="267"/>
        <end position="285"/>
    </location>
</feature>
<keyword evidence="1" id="KW-0812">Transmembrane</keyword>
<dbReference type="EMBL" id="JAKNGE010000027">
    <property type="protein sequence ID" value="MCG4747658.1"/>
    <property type="molecule type" value="Genomic_DNA"/>
</dbReference>
<proteinExistence type="predicted"/>
<protein>
    <submittedName>
        <fullName evidence="2">SLC13 family permease</fullName>
    </submittedName>
</protein>
<feature type="transmembrane region" description="Helical" evidence="1">
    <location>
        <begin position="46"/>
        <end position="68"/>
    </location>
</feature>
<feature type="transmembrane region" description="Helical" evidence="1">
    <location>
        <begin position="172"/>
        <end position="191"/>
    </location>
</feature>
<reference evidence="2" key="3">
    <citation type="submission" date="2022-01" db="EMBL/GenBank/DDBJ databases">
        <title>Collection of gut derived symbiotic bacterial strains cultured from healthy donors.</title>
        <authorList>
            <person name="Lin H."/>
            <person name="Kohout C."/>
            <person name="Waligurski E."/>
            <person name="Pamer E.G."/>
        </authorList>
    </citation>
    <scope>NUCLEOTIDE SEQUENCE</scope>
    <source>
        <strain evidence="2">DFI.6.55</strain>
    </source>
</reference>
<feature type="transmembrane region" description="Helical" evidence="1">
    <location>
        <begin position="334"/>
        <end position="353"/>
    </location>
</feature>
<feature type="transmembrane region" description="Helical" evidence="1">
    <location>
        <begin position="422"/>
        <end position="441"/>
    </location>
</feature>
<feature type="transmembrane region" description="Helical" evidence="1">
    <location>
        <begin position="88"/>
        <end position="106"/>
    </location>
</feature>
<dbReference type="RefSeq" id="WP_165642418.1">
    <property type="nucleotide sequence ID" value="NZ_JAAITT010000022.1"/>
</dbReference>
<feature type="transmembrane region" description="Helical" evidence="1">
    <location>
        <begin position="373"/>
        <end position="392"/>
    </location>
</feature>
<feature type="transmembrane region" description="Helical" evidence="1">
    <location>
        <begin position="291"/>
        <end position="313"/>
    </location>
</feature>